<feature type="region of interest" description="Disordered" evidence="1">
    <location>
        <begin position="169"/>
        <end position="424"/>
    </location>
</feature>
<evidence type="ECO:0000313" key="3">
    <source>
        <dbReference type="EMBL" id="KIS68329.1"/>
    </source>
</evidence>
<feature type="compositionally biased region" description="Basic and acidic residues" evidence="1">
    <location>
        <begin position="229"/>
        <end position="240"/>
    </location>
</feature>
<feature type="compositionally biased region" description="Polar residues" evidence="1">
    <location>
        <begin position="80"/>
        <end position="89"/>
    </location>
</feature>
<proteinExistence type="predicted"/>
<organism evidence="3 4">
    <name type="scientific">Mycosarcoma maydis</name>
    <name type="common">Corn smut fungus</name>
    <name type="synonym">Ustilago maydis</name>
    <dbReference type="NCBI Taxonomy" id="5270"/>
    <lineage>
        <taxon>Eukaryota</taxon>
        <taxon>Fungi</taxon>
        <taxon>Dikarya</taxon>
        <taxon>Basidiomycota</taxon>
        <taxon>Ustilaginomycotina</taxon>
        <taxon>Ustilaginomycetes</taxon>
        <taxon>Ustilaginales</taxon>
        <taxon>Ustilaginaceae</taxon>
        <taxon>Mycosarcoma</taxon>
    </lineage>
</organism>
<dbReference type="RefSeq" id="XP_011390082.1">
    <property type="nucleotide sequence ID" value="XM_011391780.1"/>
</dbReference>
<feature type="compositionally biased region" description="Basic and acidic residues" evidence="1">
    <location>
        <begin position="323"/>
        <end position="332"/>
    </location>
</feature>
<dbReference type="KEGG" id="uma:UMAG_11075"/>
<evidence type="ECO:0000313" key="4">
    <source>
        <dbReference type="Proteomes" id="UP000000561"/>
    </source>
</evidence>
<dbReference type="Proteomes" id="UP000000561">
    <property type="component" value="Chromosome 9"/>
</dbReference>
<sequence>MSVIGPQLPYHPERSRSRSRSASLSFSSRSSFAGSCSNRSVSPSGSDASAIQTTRRVVAGPHLPTDFVRARSRSHSASSFGSNTVSSDDQVGPSIGPAVASPTTGAQNTLGEGARQFLEREARKKAAEEDAKIAAHKAANSRPEWMLVPPSLSNSASLQTVAGDPLKLKSRGFAQTTPRVSARGGGRANAEETDLSAWTETPEERRLRMQEQVSGLRATSGTSVNEMEALEKERGQRRDSIVAAAVAGERSAKKSLVEEHNERRKRELKDKLEDAARRDRRKEKRTRHDHDDGKSEKRSSRHSHSDDRDRRKRHRSRSSSPAARDKPKDRHERTHGRRSCRHDDSHRSHKSSRHRRSDDEQLGSRRKESYRSRSRSRSRSRDRDKDKDKDKDRHTHGGRDRERQSTKSRKQREEDEVRSGRAAAPMIWDRDAALSIGASLMDQTKRSKMMSDAHALGDRFGSGSRRFL</sequence>
<evidence type="ECO:0000259" key="2">
    <source>
        <dbReference type="Pfam" id="PF12572"/>
    </source>
</evidence>
<feature type="compositionally biased region" description="Basic and acidic residues" evidence="1">
    <location>
        <begin position="117"/>
        <end position="133"/>
    </location>
</feature>
<name>A0A0D1DVM2_MYCMD</name>
<feature type="compositionally biased region" description="Basic and acidic residues" evidence="1">
    <location>
        <begin position="250"/>
        <end position="277"/>
    </location>
</feature>
<feature type="compositionally biased region" description="Basic and acidic residues" evidence="1">
    <location>
        <begin position="356"/>
        <end position="371"/>
    </location>
</feature>
<dbReference type="EMBL" id="CM003148">
    <property type="protein sequence ID" value="KIS68329.1"/>
    <property type="molecule type" value="Genomic_DNA"/>
</dbReference>
<feature type="compositionally biased region" description="Low complexity" evidence="1">
    <location>
        <begin position="20"/>
        <end position="40"/>
    </location>
</feature>
<dbReference type="VEuPathDB" id="FungiDB:UMAG_11075"/>
<feature type="compositionally biased region" description="Polar residues" evidence="1">
    <location>
        <begin position="211"/>
        <end position="225"/>
    </location>
</feature>
<feature type="compositionally biased region" description="Basic and acidic residues" evidence="1">
    <location>
        <begin position="379"/>
        <end position="419"/>
    </location>
</feature>
<dbReference type="InParanoid" id="A0A0D1DVM2"/>
<keyword evidence="4" id="KW-1185">Reference proteome</keyword>
<gene>
    <name evidence="3" type="ORF">UMAG_11075</name>
</gene>
<reference evidence="3 4" key="1">
    <citation type="journal article" date="2006" name="Nature">
        <title>Insights from the genome of the biotrophic fungal plant pathogen Ustilago maydis.</title>
        <authorList>
            <person name="Kamper J."/>
            <person name="Kahmann R."/>
            <person name="Bolker M."/>
            <person name="Ma L.J."/>
            <person name="Brefort T."/>
            <person name="Saville B.J."/>
            <person name="Banuett F."/>
            <person name="Kronstad J.W."/>
            <person name="Gold S.E."/>
            <person name="Muller O."/>
            <person name="Perlin M.H."/>
            <person name="Wosten H.A."/>
            <person name="de Vries R."/>
            <person name="Ruiz-Herrera J."/>
            <person name="Reynaga-Pena C.G."/>
            <person name="Snetselaar K."/>
            <person name="McCann M."/>
            <person name="Perez-Martin J."/>
            <person name="Feldbrugge M."/>
            <person name="Basse C.W."/>
            <person name="Steinberg G."/>
            <person name="Ibeas J.I."/>
            <person name="Holloman W."/>
            <person name="Guzman P."/>
            <person name="Farman M."/>
            <person name="Stajich J.E."/>
            <person name="Sentandreu R."/>
            <person name="Gonzalez-Prieto J.M."/>
            <person name="Kennell J.C."/>
            <person name="Molina L."/>
            <person name="Schirawski J."/>
            <person name="Mendoza-Mendoza A."/>
            <person name="Greilinger D."/>
            <person name="Munch K."/>
            <person name="Rossel N."/>
            <person name="Scherer M."/>
            <person name="Vranes M."/>
            <person name="Ladendorf O."/>
            <person name="Vincon V."/>
            <person name="Fuchs U."/>
            <person name="Sandrock B."/>
            <person name="Meng S."/>
            <person name="Ho E.C."/>
            <person name="Cahill M.J."/>
            <person name="Boyce K.J."/>
            <person name="Klose J."/>
            <person name="Klosterman S.J."/>
            <person name="Deelstra H.J."/>
            <person name="Ortiz-Castellanos L."/>
            <person name="Li W."/>
            <person name="Sanchez-Alonso P."/>
            <person name="Schreier P.H."/>
            <person name="Hauser-Hahn I."/>
            <person name="Vaupel M."/>
            <person name="Koopmann E."/>
            <person name="Friedrich G."/>
            <person name="Voss H."/>
            <person name="Schluter T."/>
            <person name="Margolis J."/>
            <person name="Platt D."/>
            <person name="Swimmer C."/>
            <person name="Gnirke A."/>
            <person name="Chen F."/>
            <person name="Vysotskaia V."/>
            <person name="Mannhaupt G."/>
            <person name="Guldener U."/>
            <person name="Munsterkotter M."/>
            <person name="Haase D."/>
            <person name="Oesterheld M."/>
            <person name="Mewes H.W."/>
            <person name="Mauceli E.W."/>
            <person name="DeCaprio D."/>
            <person name="Wade C.M."/>
            <person name="Butler J."/>
            <person name="Young S."/>
            <person name="Jaffe D.B."/>
            <person name="Calvo S."/>
            <person name="Nusbaum C."/>
            <person name="Galagan J."/>
            <person name="Birren B.W."/>
        </authorList>
    </citation>
    <scope>NUCLEOTIDE SEQUENCE [LARGE SCALE GENOMIC DNA]</scope>
    <source>
        <strain evidence="4">DSM 14603 / FGSC 9021 / UM521</strain>
    </source>
</reference>
<dbReference type="PANTHER" id="PTHR46370:SF1">
    <property type="entry name" value="GPALPP MOTIFS-CONTAINING PROTEIN 1"/>
    <property type="match status" value="1"/>
</dbReference>
<dbReference type="eggNOG" id="KOG4188">
    <property type="taxonomic scope" value="Eukaryota"/>
</dbReference>
<feature type="region of interest" description="Disordered" evidence="1">
    <location>
        <begin position="1"/>
        <end position="140"/>
    </location>
</feature>
<dbReference type="AlphaFoldDB" id="A0A0D1DVM2"/>
<dbReference type="PANTHER" id="PTHR46370">
    <property type="entry name" value="GPALPP MOTIFS-CONTAINING PROTEIN 1"/>
    <property type="match status" value="1"/>
</dbReference>
<feature type="compositionally biased region" description="Basic and acidic residues" evidence="1">
    <location>
        <begin position="286"/>
        <end position="309"/>
    </location>
</feature>
<accession>A0A0D1DVM2</accession>
<protein>
    <recommendedName>
        <fullName evidence="2">DUF3752 domain-containing protein</fullName>
    </recommendedName>
</protein>
<dbReference type="Pfam" id="PF12572">
    <property type="entry name" value="DUF3752"/>
    <property type="match status" value="1"/>
</dbReference>
<dbReference type="OrthoDB" id="73491at2759"/>
<evidence type="ECO:0000256" key="1">
    <source>
        <dbReference type="SAM" id="MobiDB-lite"/>
    </source>
</evidence>
<dbReference type="GeneID" id="23567004"/>
<dbReference type="InterPro" id="IPR046331">
    <property type="entry name" value="GPAM1-like"/>
</dbReference>
<dbReference type="InterPro" id="IPR022226">
    <property type="entry name" value="DUF3752"/>
</dbReference>
<feature type="compositionally biased region" description="Polar residues" evidence="1">
    <location>
        <begin position="41"/>
        <end position="55"/>
    </location>
</feature>
<feature type="domain" description="DUF3752" evidence="2">
    <location>
        <begin position="162"/>
        <end position="278"/>
    </location>
</feature>
<feature type="compositionally biased region" description="Polar residues" evidence="1">
    <location>
        <begin position="101"/>
        <end position="110"/>
    </location>
</feature>